<protein>
    <submittedName>
        <fullName evidence="1">Uncharacterized protein</fullName>
    </submittedName>
</protein>
<accession>A0A4C1V067</accession>
<keyword evidence="2" id="KW-1185">Reference proteome</keyword>
<dbReference type="AlphaFoldDB" id="A0A4C1V067"/>
<reference evidence="1 2" key="1">
    <citation type="journal article" date="2019" name="Commun. Biol.">
        <title>The bagworm genome reveals a unique fibroin gene that provides high tensile strength.</title>
        <authorList>
            <person name="Kono N."/>
            <person name="Nakamura H."/>
            <person name="Ohtoshi R."/>
            <person name="Tomita M."/>
            <person name="Numata K."/>
            <person name="Arakawa K."/>
        </authorList>
    </citation>
    <scope>NUCLEOTIDE SEQUENCE [LARGE SCALE GENOMIC DNA]</scope>
</reference>
<name>A0A4C1V067_EUMVA</name>
<evidence type="ECO:0000313" key="1">
    <source>
        <dbReference type="EMBL" id="GBP31879.1"/>
    </source>
</evidence>
<proteinExistence type="predicted"/>
<dbReference type="Proteomes" id="UP000299102">
    <property type="component" value="Unassembled WGS sequence"/>
</dbReference>
<comment type="caution">
    <text evidence="1">The sequence shown here is derived from an EMBL/GenBank/DDBJ whole genome shotgun (WGS) entry which is preliminary data.</text>
</comment>
<dbReference type="EMBL" id="BGZK01000252">
    <property type="protein sequence ID" value="GBP31879.1"/>
    <property type="molecule type" value="Genomic_DNA"/>
</dbReference>
<organism evidence="1 2">
    <name type="scientific">Eumeta variegata</name>
    <name type="common">Bagworm moth</name>
    <name type="synonym">Eumeta japonica</name>
    <dbReference type="NCBI Taxonomy" id="151549"/>
    <lineage>
        <taxon>Eukaryota</taxon>
        <taxon>Metazoa</taxon>
        <taxon>Ecdysozoa</taxon>
        <taxon>Arthropoda</taxon>
        <taxon>Hexapoda</taxon>
        <taxon>Insecta</taxon>
        <taxon>Pterygota</taxon>
        <taxon>Neoptera</taxon>
        <taxon>Endopterygota</taxon>
        <taxon>Lepidoptera</taxon>
        <taxon>Glossata</taxon>
        <taxon>Ditrysia</taxon>
        <taxon>Tineoidea</taxon>
        <taxon>Psychidae</taxon>
        <taxon>Oiketicinae</taxon>
        <taxon>Eumeta</taxon>
    </lineage>
</organism>
<gene>
    <name evidence="1" type="ORF">EVAR_16654_1</name>
</gene>
<sequence length="152" mass="17556">MVETPPQGDHFDCSTAVKKIRREDTVRPAGRARRFDRHTDLEQRNLCEITVGIIARPRCVCTHTRACVQCVRVCTCTCESKDNVNDLRSSNTVNRHRELASQERPRTAHHFPWPLQQSCHIGRSQKRRETPINLVPKPLHTSYIILCSFPCR</sequence>
<evidence type="ECO:0000313" key="2">
    <source>
        <dbReference type="Proteomes" id="UP000299102"/>
    </source>
</evidence>